<organism evidence="13 14">
    <name type="scientific">Piscirickettsia salmonis</name>
    <dbReference type="NCBI Taxonomy" id="1238"/>
    <lineage>
        <taxon>Bacteria</taxon>
        <taxon>Pseudomonadati</taxon>
        <taxon>Pseudomonadota</taxon>
        <taxon>Gammaproteobacteria</taxon>
        <taxon>Thiotrichales</taxon>
        <taxon>Piscirickettsiaceae</taxon>
        <taxon>Piscirickettsia</taxon>
    </lineage>
</organism>
<dbReference type="Proteomes" id="UP000422232">
    <property type="component" value="Chromosome"/>
</dbReference>
<keyword evidence="3" id="KW-0813">Transport</keyword>
<evidence type="ECO:0000256" key="9">
    <source>
        <dbReference type="ARBA" id="ARBA00022989"/>
    </source>
</evidence>
<evidence type="ECO:0000313" key="14">
    <source>
        <dbReference type="Proteomes" id="UP000422232"/>
    </source>
</evidence>
<dbReference type="Pfam" id="PF01292">
    <property type="entry name" value="Ni_hydr_CYTB"/>
    <property type="match status" value="1"/>
</dbReference>
<evidence type="ECO:0000256" key="10">
    <source>
        <dbReference type="ARBA" id="ARBA00023004"/>
    </source>
</evidence>
<keyword evidence="5" id="KW-0349">Heme</keyword>
<evidence type="ECO:0000256" key="1">
    <source>
        <dbReference type="ARBA" id="ARBA00001970"/>
    </source>
</evidence>
<name>A0A9Q5VIW0_PISSA</name>
<dbReference type="EMBL" id="CP038908">
    <property type="protein sequence ID" value="QGO05353.1"/>
    <property type="molecule type" value="Genomic_DNA"/>
</dbReference>
<dbReference type="GO" id="GO:0005886">
    <property type="term" value="C:plasma membrane"/>
    <property type="evidence" value="ECO:0007669"/>
    <property type="project" value="UniProtKB-SubCell"/>
</dbReference>
<evidence type="ECO:0000256" key="12">
    <source>
        <dbReference type="ARBA" id="ARBA00037975"/>
    </source>
</evidence>
<keyword evidence="10" id="KW-0408">Iron</keyword>
<dbReference type="GO" id="GO:0020037">
    <property type="term" value="F:heme binding"/>
    <property type="evidence" value="ECO:0007669"/>
    <property type="project" value="TreeGrafter"/>
</dbReference>
<keyword evidence="9" id="KW-1133">Transmembrane helix</keyword>
<dbReference type="PANTHER" id="PTHR30529">
    <property type="entry name" value="CYTOCHROME B561"/>
    <property type="match status" value="1"/>
</dbReference>
<evidence type="ECO:0000256" key="3">
    <source>
        <dbReference type="ARBA" id="ARBA00022448"/>
    </source>
</evidence>
<evidence type="ECO:0000256" key="6">
    <source>
        <dbReference type="ARBA" id="ARBA00022692"/>
    </source>
</evidence>
<evidence type="ECO:0000256" key="11">
    <source>
        <dbReference type="ARBA" id="ARBA00023136"/>
    </source>
</evidence>
<dbReference type="GO" id="GO:0022904">
    <property type="term" value="P:respiratory electron transport chain"/>
    <property type="evidence" value="ECO:0007669"/>
    <property type="project" value="InterPro"/>
</dbReference>
<dbReference type="PANTHER" id="PTHR30529:SF6">
    <property type="entry name" value="BLL0291 PROTEIN"/>
    <property type="match status" value="1"/>
</dbReference>
<dbReference type="GO" id="GO:0009055">
    <property type="term" value="F:electron transfer activity"/>
    <property type="evidence" value="ECO:0007669"/>
    <property type="project" value="InterPro"/>
</dbReference>
<dbReference type="GeneID" id="66741627"/>
<keyword evidence="14" id="KW-1185">Reference proteome</keyword>
<dbReference type="InterPro" id="IPR011577">
    <property type="entry name" value="Cyt_b561_bac/Ni-Hgenase"/>
</dbReference>
<keyword evidence="11" id="KW-0472">Membrane</keyword>
<evidence type="ECO:0000256" key="4">
    <source>
        <dbReference type="ARBA" id="ARBA00022475"/>
    </source>
</evidence>
<dbReference type="Gene3D" id="1.20.950.20">
    <property type="entry name" value="Transmembrane di-heme cytochromes, Chain C"/>
    <property type="match status" value="1"/>
</dbReference>
<dbReference type="InterPro" id="IPR052168">
    <property type="entry name" value="Cytochrome_b561_oxidase"/>
</dbReference>
<proteinExistence type="inferred from homology"/>
<dbReference type="InterPro" id="IPR016174">
    <property type="entry name" value="Di-haem_cyt_TM"/>
</dbReference>
<dbReference type="AlphaFoldDB" id="A0A9Q5VIW0"/>
<comment type="cofactor">
    <cofactor evidence="1">
        <name>heme b</name>
        <dbReference type="ChEBI" id="CHEBI:60344"/>
    </cofactor>
</comment>
<dbReference type="GO" id="GO:0046872">
    <property type="term" value="F:metal ion binding"/>
    <property type="evidence" value="ECO:0007669"/>
    <property type="project" value="UniProtKB-KW"/>
</dbReference>
<evidence type="ECO:0000256" key="8">
    <source>
        <dbReference type="ARBA" id="ARBA00022982"/>
    </source>
</evidence>
<keyword evidence="8" id="KW-0249">Electron transport</keyword>
<keyword evidence="7" id="KW-0479">Metal-binding</keyword>
<accession>A0A9Q5VIW0</accession>
<reference evidence="13 14" key="1">
    <citation type="submission" date="2019-04" db="EMBL/GenBank/DDBJ databases">
        <title>Complete genome sequencing of Piscirickettsia salmonis strain Psal-009.</title>
        <authorList>
            <person name="Schober I."/>
            <person name="Bunk B."/>
            <person name="Sproer C."/>
            <person name="Carril G.P."/>
            <person name="Riedel T."/>
            <person name="Flores-Herrera P.A."/>
            <person name="Nourdin-Galindo G."/>
            <person name="Marshall S.H."/>
            <person name="Overmann J."/>
        </authorList>
    </citation>
    <scope>NUCLEOTIDE SEQUENCE [LARGE SCALE GENOMIC DNA]</scope>
    <source>
        <strain evidence="13 14">Psal-009</strain>
    </source>
</reference>
<keyword evidence="6" id="KW-0812">Transmembrane</keyword>
<evidence type="ECO:0000256" key="2">
    <source>
        <dbReference type="ARBA" id="ARBA00004651"/>
    </source>
</evidence>
<keyword evidence="4" id="KW-1003">Cell membrane</keyword>
<protein>
    <submittedName>
        <fullName evidence="13">Cytochrome b561 family protein</fullName>
    </submittedName>
</protein>
<evidence type="ECO:0000313" key="13">
    <source>
        <dbReference type="EMBL" id="QGO05353.1"/>
    </source>
</evidence>
<dbReference type="RefSeq" id="WP_016210416.1">
    <property type="nucleotide sequence ID" value="NZ_CP012413.1"/>
</dbReference>
<comment type="subcellular location">
    <subcellularLocation>
        <location evidence="2">Cell membrane</location>
        <topology evidence="2">Multi-pass membrane protein</topology>
    </subcellularLocation>
</comment>
<evidence type="ECO:0000256" key="7">
    <source>
        <dbReference type="ARBA" id="ARBA00022723"/>
    </source>
</evidence>
<dbReference type="SUPFAM" id="SSF81342">
    <property type="entry name" value="Transmembrane di-heme cytochromes"/>
    <property type="match status" value="1"/>
</dbReference>
<evidence type="ECO:0000256" key="5">
    <source>
        <dbReference type="ARBA" id="ARBA00022617"/>
    </source>
</evidence>
<sequence length="176" mass="20140">MSETQIKKTKYGRVTRILHGFIVLSMVYMLLVGFFDDEFRKISSAFISIHKGLGVILVFVILIFFIWTMIEHPPAMPFKQKLWEVFLARIVQRLLLISAFFQALSGWFMSTAVGYPPVIFGWVVPAPIAKSTVAFQFFHNIHGLMGWVILACIGLHILGVIKHAMIDKVNLLKRIF</sequence>
<comment type="similarity">
    <text evidence="12">Belongs to the cytochrome b561 family.</text>
</comment>
<gene>
    <name evidence="13" type="primary">yceJ</name>
    <name evidence="13" type="ORF">Psal009_01241</name>
</gene>